<evidence type="ECO:0000256" key="2">
    <source>
        <dbReference type="ARBA" id="ARBA00023125"/>
    </source>
</evidence>
<dbReference type="InterPro" id="IPR050109">
    <property type="entry name" value="HTH-type_TetR-like_transc_reg"/>
</dbReference>
<dbReference type="PRINTS" id="PR00455">
    <property type="entry name" value="HTHTETR"/>
</dbReference>
<gene>
    <name evidence="6" type="ORF">CNX65_28390</name>
</gene>
<keyword evidence="7" id="KW-1185">Reference proteome</keyword>
<dbReference type="EMBL" id="CP023445">
    <property type="protein sequence ID" value="ATE56722.1"/>
    <property type="molecule type" value="Genomic_DNA"/>
</dbReference>
<keyword evidence="2 4" id="KW-0238">DNA-binding</keyword>
<sequence>MAEPGRTLRKDARRNLEKLLDAAAEVFRERGLGVPLEEIAQRAGVSAGTLYNRFGTREALVDAVVPELVAEQLASVADVARALDDPWESFAAYLEGMCGLQASQPVFADVLTGRYGAAERLGELCHAQNLNAADIVERARASGALRADFAPSDVAVVFLCVARVVEATAGIADDAWRRLLAVLLDGLRAGGARPLPVPALTAAQLDAVTERASTRR</sequence>
<dbReference type="InterPro" id="IPR001647">
    <property type="entry name" value="HTH_TetR"/>
</dbReference>
<keyword evidence="1" id="KW-0805">Transcription regulation</keyword>
<protein>
    <submittedName>
        <fullName evidence="6">TetR family transcriptional regulator</fullName>
    </submittedName>
</protein>
<dbReference type="SUPFAM" id="SSF46689">
    <property type="entry name" value="Homeodomain-like"/>
    <property type="match status" value="1"/>
</dbReference>
<reference evidence="6" key="1">
    <citation type="submission" date="2017-09" db="EMBL/GenBank/DDBJ databases">
        <title>Complete Genome Sequence of ansamitocin-producing Bacterium Actinosynnema pretiosum X47.</title>
        <authorList>
            <person name="Cao G."/>
            <person name="Zong G."/>
            <person name="Zhong C."/>
            <person name="Fu J."/>
        </authorList>
    </citation>
    <scope>NUCLEOTIDE SEQUENCE [LARGE SCALE GENOMIC DNA]</scope>
    <source>
        <strain evidence="6">X47</strain>
    </source>
</reference>
<dbReference type="SUPFAM" id="SSF48498">
    <property type="entry name" value="Tetracyclin repressor-like, C-terminal domain"/>
    <property type="match status" value="1"/>
</dbReference>
<dbReference type="RefSeq" id="WP_096496485.1">
    <property type="nucleotide sequence ID" value="NZ_CP023445.1"/>
</dbReference>
<evidence type="ECO:0000313" key="7">
    <source>
        <dbReference type="Proteomes" id="UP000218505"/>
    </source>
</evidence>
<dbReference type="PROSITE" id="PS50977">
    <property type="entry name" value="HTH_TETR_2"/>
    <property type="match status" value="1"/>
</dbReference>
<organism evidence="6 7">
    <name type="scientific">Actinosynnema pretiosum</name>
    <dbReference type="NCBI Taxonomy" id="42197"/>
    <lineage>
        <taxon>Bacteria</taxon>
        <taxon>Bacillati</taxon>
        <taxon>Actinomycetota</taxon>
        <taxon>Actinomycetes</taxon>
        <taxon>Pseudonocardiales</taxon>
        <taxon>Pseudonocardiaceae</taxon>
        <taxon>Actinosynnema</taxon>
    </lineage>
</organism>
<dbReference type="Proteomes" id="UP000218505">
    <property type="component" value="Chromosome"/>
</dbReference>
<dbReference type="KEGG" id="apre:CNX65_28390"/>
<evidence type="ECO:0000256" key="3">
    <source>
        <dbReference type="ARBA" id="ARBA00023163"/>
    </source>
</evidence>
<dbReference type="InterPro" id="IPR009057">
    <property type="entry name" value="Homeodomain-like_sf"/>
</dbReference>
<evidence type="ECO:0000259" key="5">
    <source>
        <dbReference type="PROSITE" id="PS50977"/>
    </source>
</evidence>
<keyword evidence="3" id="KW-0804">Transcription</keyword>
<feature type="DNA-binding region" description="H-T-H motif" evidence="4">
    <location>
        <begin position="35"/>
        <end position="54"/>
    </location>
</feature>
<dbReference type="Pfam" id="PF00440">
    <property type="entry name" value="TetR_N"/>
    <property type="match status" value="1"/>
</dbReference>
<dbReference type="PANTHER" id="PTHR30055:SF234">
    <property type="entry name" value="HTH-TYPE TRANSCRIPTIONAL REGULATOR BETI"/>
    <property type="match status" value="1"/>
</dbReference>
<evidence type="ECO:0000256" key="4">
    <source>
        <dbReference type="PROSITE-ProRule" id="PRU00335"/>
    </source>
</evidence>
<dbReference type="Gene3D" id="1.10.357.10">
    <property type="entry name" value="Tetracycline Repressor, domain 2"/>
    <property type="match status" value="1"/>
</dbReference>
<feature type="domain" description="HTH tetR-type" evidence="5">
    <location>
        <begin position="13"/>
        <end position="72"/>
    </location>
</feature>
<dbReference type="GO" id="GO:0003700">
    <property type="term" value="F:DNA-binding transcription factor activity"/>
    <property type="evidence" value="ECO:0007669"/>
    <property type="project" value="TreeGrafter"/>
</dbReference>
<dbReference type="InterPro" id="IPR036271">
    <property type="entry name" value="Tet_transcr_reg_TetR-rel_C_sf"/>
</dbReference>
<evidence type="ECO:0000313" key="6">
    <source>
        <dbReference type="EMBL" id="ATE56722.1"/>
    </source>
</evidence>
<dbReference type="PANTHER" id="PTHR30055">
    <property type="entry name" value="HTH-TYPE TRANSCRIPTIONAL REGULATOR RUTR"/>
    <property type="match status" value="1"/>
</dbReference>
<dbReference type="Pfam" id="PF21597">
    <property type="entry name" value="TetR_C_43"/>
    <property type="match status" value="1"/>
</dbReference>
<dbReference type="InterPro" id="IPR049445">
    <property type="entry name" value="TetR_SbtR-like_C"/>
</dbReference>
<proteinExistence type="predicted"/>
<evidence type="ECO:0000256" key="1">
    <source>
        <dbReference type="ARBA" id="ARBA00023015"/>
    </source>
</evidence>
<dbReference type="GO" id="GO:0000976">
    <property type="term" value="F:transcription cis-regulatory region binding"/>
    <property type="evidence" value="ECO:0007669"/>
    <property type="project" value="TreeGrafter"/>
</dbReference>
<name>A0A290ZCL9_9PSEU</name>
<dbReference type="AlphaFoldDB" id="A0A290ZCL9"/>
<accession>A0A290ZCL9</accession>